<feature type="transmembrane region" description="Helical" evidence="12">
    <location>
        <begin position="7"/>
        <end position="27"/>
    </location>
</feature>
<dbReference type="CDD" id="cd07335">
    <property type="entry name" value="M48B_HtpX_like"/>
    <property type="match status" value="1"/>
</dbReference>
<evidence type="ECO:0000256" key="10">
    <source>
        <dbReference type="ARBA" id="ARBA00023049"/>
    </source>
</evidence>
<evidence type="ECO:0000256" key="8">
    <source>
        <dbReference type="ARBA" id="ARBA00022833"/>
    </source>
</evidence>
<feature type="binding site" evidence="12">
    <location>
        <position position="224"/>
    </location>
    <ligand>
        <name>Zn(2+)</name>
        <dbReference type="ChEBI" id="CHEBI:29105"/>
        <note>catalytic</note>
    </ligand>
</feature>
<dbReference type="NCBIfam" id="NF003965">
    <property type="entry name" value="PRK05457.1"/>
    <property type="match status" value="1"/>
</dbReference>
<keyword evidence="9 12" id="KW-1133">Transmembrane helix</keyword>
<evidence type="ECO:0000256" key="4">
    <source>
        <dbReference type="ARBA" id="ARBA00022670"/>
    </source>
</evidence>
<sequence length="294" mass="32168">MFKRIGLFFLVNILVIVTIGIITSLLGVRGYITSQGIDFGALLVFSAVVGFSGALISLAMSRMMAKWVMGVKVIDPNGPLHPAERQLLDEVYALSRKAGIMVMPQVGIYDSPEVNAFATGPTKNRSLVAVSRGLLERMDRDAVSGVLAHEVAHISNGDMVTMTLLQGVINTFVVFLSRIFAYVASRFVKEDIAPIVHFIAVIVFDILFSILGSMVVMAFSRYREYHADAGGAYLAGKDKMIHALQSLKQTVQFVDTEQQSVAALKISGKRGGFLSLFASHPDLDDRIERLKRGR</sequence>
<comment type="subcellular location">
    <subcellularLocation>
        <location evidence="1 12">Cell membrane</location>
        <topology evidence="1 12">Multi-pass membrane protein</topology>
    </subcellularLocation>
</comment>
<gene>
    <name evidence="12" type="primary">htpX</name>
    <name evidence="14" type="ORF">J2Z37_003127</name>
</gene>
<dbReference type="InterPro" id="IPR050083">
    <property type="entry name" value="HtpX_protease"/>
</dbReference>
<feature type="transmembrane region" description="Helical" evidence="12">
    <location>
        <begin position="39"/>
        <end position="59"/>
    </location>
</feature>
<keyword evidence="6 12" id="KW-0479">Metal-binding</keyword>
<dbReference type="Gene3D" id="3.30.2010.10">
    <property type="entry name" value="Metalloproteases ('zincins'), catalytic domain"/>
    <property type="match status" value="1"/>
</dbReference>
<keyword evidence="5 12" id="KW-0812">Transmembrane</keyword>
<organism evidence="14 15">
    <name type="scientific">Ammoniphilus resinae</name>
    <dbReference type="NCBI Taxonomy" id="861532"/>
    <lineage>
        <taxon>Bacteria</taxon>
        <taxon>Bacillati</taxon>
        <taxon>Bacillota</taxon>
        <taxon>Bacilli</taxon>
        <taxon>Bacillales</taxon>
        <taxon>Paenibacillaceae</taxon>
        <taxon>Aneurinibacillus group</taxon>
        <taxon>Ammoniphilus</taxon>
    </lineage>
</organism>
<dbReference type="PANTHER" id="PTHR43221:SF1">
    <property type="entry name" value="PROTEASE HTPX"/>
    <property type="match status" value="1"/>
</dbReference>
<dbReference type="EMBL" id="JAGGKT010000009">
    <property type="protein sequence ID" value="MBP1933116.1"/>
    <property type="molecule type" value="Genomic_DNA"/>
</dbReference>
<evidence type="ECO:0000256" key="5">
    <source>
        <dbReference type="ARBA" id="ARBA00022692"/>
    </source>
</evidence>
<keyword evidence="7 12" id="KW-0378">Hydrolase</keyword>
<feature type="binding site" evidence="12">
    <location>
        <position position="149"/>
    </location>
    <ligand>
        <name>Zn(2+)</name>
        <dbReference type="ChEBI" id="CHEBI:29105"/>
        <note>catalytic</note>
    </ligand>
</feature>
<keyword evidence="10 12" id="KW-0482">Metalloprotease</keyword>
<evidence type="ECO:0000256" key="1">
    <source>
        <dbReference type="ARBA" id="ARBA00004651"/>
    </source>
</evidence>
<evidence type="ECO:0000256" key="7">
    <source>
        <dbReference type="ARBA" id="ARBA00022801"/>
    </source>
</evidence>
<dbReference type="PANTHER" id="PTHR43221">
    <property type="entry name" value="PROTEASE HTPX"/>
    <property type="match status" value="1"/>
</dbReference>
<comment type="cofactor">
    <cofactor evidence="12">
        <name>Zn(2+)</name>
        <dbReference type="ChEBI" id="CHEBI:29105"/>
    </cofactor>
    <text evidence="12">Binds 1 zinc ion per subunit.</text>
</comment>
<evidence type="ECO:0000256" key="3">
    <source>
        <dbReference type="ARBA" id="ARBA00022475"/>
    </source>
</evidence>
<dbReference type="InterPro" id="IPR022919">
    <property type="entry name" value="Pept_M48_protease_HtpX"/>
</dbReference>
<dbReference type="Pfam" id="PF01435">
    <property type="entry name" value="Peptidase_M48"/>
    <property type="match status" value="1"/>
</dbReference>
<evidence type="ECO:0000256" key="6">
    <source>
        <dbReference type="ARBA" id="ARBA00022723"/>
    </source>
</evidence>
<feature type="transmembrane region" description="Helical" evidence="12">
    <location>
        <begin position="195"/>
        <end position="219"/>
    </location>
</feature>
<reference evidence="14 15" key="1">
    <citation type="submission" date="2021-03" db="EMBL/GenBank/DDBJ databases">
        <title>Genomic Encyclopedia of Type Strains, Phase IV (KMG-IV): sequencing the most valuable type-strain genomes for metagenomic binning, comparative biology and taxonomic classification.</title>
        <authorList>
            <person name="Goeker M."/>
        </authorList>
    </citation>
    <scope>NUCLEOTIDE SEQUENCE [LARGE SCALE GENOMIC DNA]</scope>
    <source>
        <strain evidence="14 15">DSM 24738</strain>
    </source>
</reference>
<feature type="active site" evidence="12">
    <location>
        <position position="150"/>
    </location>
</feature>
<dbReference type="RefSeq" id="WP_209811141.1">
    <property type="nucleotide sequence ID" value="NZ_JAGGKT010000009.1"/>
</dbReference>
<evidence type="ECO:0000313" key="14">
    <source>
        <dbReference type="EMBL" id="MBP1933116.1"/>
    </source>
</evidence>
<feature type="transmembrane region" description="Helical" evidence="12">
    <location>
        <begin position="164"/>
        <end position="183"/>
    </location>
</feature>
<keyword evidence="15" id="KW-1185">Reference proteome</keyword>
<dbReference type="Proteomes" id="UP001519343">
    <property type="component" value="Unassembled WGS sequence"/>
</dbReference>
<accession>A0ABS4GS83</accession>
<evidence type="ECO:0000313" key="15">
    <source>
        <dbReference type="Proteomes" id="UP001519343"/>
    </source>
</evidence>
<dbReference type="EC" id="3.4.24.-" evidence="12"/>
<evidence type="ECO:0000256" key="9">
    <source>
        <dbReference type="ARBA" id="ARBA00022989"/>
    </source>
</evidence>
<comment type="caution">
    <text evidence="14">The sequence shown here is derived from an EMBL/GenBank/DDBJ whole genome shotgun (WGS) entry which is preliminary data.</text>
</comment>
<evidence type="ECO:0000256" key="11">
    <source>
        <dbReference type="ARBA" id="ARBA00023136"/>
    </source>
</evidence>
<keyword evidence="11 12" id="KW-0472">Membrane</keyword>
<feature type="domain" description="Peptidase M48" evidence="13">
    <location>
        <begin position="85"/>
        <end position="291"/>
    </location>
</feature>
<protein>
    <recommendedName>
        <fullName evidence="12">Protease HtpX homolog</fullName>
        <ecNumber evidence="12">3.4.24.-</ecNumber>
    </recommendedName>
</protein>
<dbReference type="HAMAP" id="MF_00188">
    <property type="entry name" value="Pept_M48_protease_HtpX"/>
    <property type="match status" value="1"/>
</dbReference>
<evidence type="ECO:0000256" key="12">
    <source>
        <dbReference type="HAMAP-Rule" id="MF_00188"/>
    </source>
</evidence>
<keyword evidence="14" id="KW-0346">Stress response</keyword>
<name>A0ABS4GS83_9BACL</name>
<proteinExistence type="inferred from homology"/>
<feature type="binding site" evidence="12">
    <location>
        <position position="153"/>
    </location>
    <ligand>
        <name>Zn(2+)</name>
        <dbReference type="ChEBI" id="CHEBI:29105"/>
        <note>catalytic</note>
    </ligand>
</feature>
<evidence type="ECO:0000259" key="13">
    <source>
        <dbReference type="Pfam" id="PF01435"/>
    </source>
</evidence>
<keyword evidence="4 12" id="KW-0645">Protease</keyword>
<dbReference type="InterPro" id="IPR001915">
    <property type="entry name" value="Peptidase_M48"/>
</dbReference>
<dbReference type="GO" id="GO:0016787">
    <property type="term" value="F:hydrolase activity"/>
    <property type="evidence" value="ECO:0007669"/>
    <property type="project" value="UniProtKB-KW"/>
</dbReference>
<keyword evidence="3 12" id="KW-1003">Cell membrane</keyword>
<keyword evidence="8 12" id="KW-0862">Zinc</keyword>
<comment type="similarity">
    <text evidence="2 12">Belongs to the peptidase M48B family.</text>
</comment>
<evidence type="ECO:0000256" key="2">
    <source>
        <dbReference type="ARBA" id="ARBA00009779"/>
    </source>
</evidence>